<protein>
    <submittedName>
        <fullName evidence="1">Uncharacterized protein</fullName>
    </submittedName>
</protein>
<reference evidence="1 2" key="1">
    <citation type="submission" date="2019-10" db="EMBL/GenBank/DDBJ databases">
        <authorList>
            <person name="Karimi E."/>
        </authorList>
    </citation>
    <scope>NUCLEOTIDE SEQUENCE [LARGE SCALE GENOMIC DNA]</scope>
    <source>
        <strain evidence="1">Pantoea sp. 111</strain>
    </source>
</reference>
<organism evidence="1 2">
    <name type="scientific">Pantoea brenneri</name>
    <dbReference type="NCBI Taxonomy" id="472694"/>
    <lineage>
        <taxon>Bacteria</taxon>
        <taxon>Pseudomonadati</taxon>
        <taxon>Pseudomonadota</taxon>
        <taxon>Gammaproteobacteria</taxon>
        <taxon>Enterobacterales</taxon>
        <taxon>Erwiniaceae</taxon>
        <taxon>Pantoea</taxon>
    </lineage>
</organism>
<sequence>MRCLIKLRVNSLLLNVTVAGAKTEIGYSLSMAESGAIAVSHRLLSFLIYRVTRQE</sequence>
<comment type="caution">
    <text evidence="1">The sequence shown here is derived from an EMBL/GenBank/DDBJ whole genome shotgun (WGS) entry which is preliminary data.</text>
</comment>
<evidence type="ECO:0000313" key="2">
    <source>
        <dbReference type="Proteomes" id="UP000433737"/>
    </source>
</evidence>
<accession>A0AAX3J6X0</accession>
<name>A0AAX3J6X0_9GAMM</name>
<proteinExistence type="predicted"/>
<dbReference type="AlphaFoldDB" id="A0AAX3J6X0"/>
<gene>
    <name evidence="1" type="ORF">PANT111_200023</name>
</gene>
<evidence type="ECO:0000313" key="1">
    <source>
        <dbReference type="EMBL" id="VXB99052.1"/>
    </source>
</evidence>
<dbReference type="EMBL" id="CABWMH010000013">
    <property type="protein sequence ID" value="VXB99052.1"/>
    <property type="molecule type" value="Genomic_DNA"/>
</dbReference>
<dbReference type="Proteomes" id="UP000433737">
    <property type="component" value="Unassembled WGS sequence"/>
</dbReference>